<keyword evidence="1" id="KW-0175">Coiled coil</keyword>
<feature type="compositionally biased region" description="Low complexity" evidence="2">
    <location>
        <begin position="9"/>
        <end position="19"/>
    </location>
</feature>
<keyword evidence="4" id="KW-0176">Collagen</keyword>
<feature type="region of interest" description="Disordered" evidence="2">
    <location>
        <begin position="1"/>
        <end position="28"/>
    </location>
</feature>
<reference evidence="4" key="2">
    <citation type="submission" date="2000-02" db="EMBL/GenBank/DDBJ databases">
        <authorList>
            <person name="Mueller W.E.G."/>
        </authorList>
    </citation>
    <scope>NUCLEOTIDE SEQUENCE</scope>
</reference>
<feature type="transmembrane region" description="Helical" evidence="3">
    <location>
        <begin position="53"/>
        <end position="81"/>
    </location>
</feature>
<evidence type="ECO:0000256" key="2">
    <source>
        <dbReference type="SAM" id="MobiDB-lite"/>
    </source>
</evidence>
<sequence length="295" mass="32977">MVHTDQGRQENQQESQQENQQDHQQDHQQAAYNLNCDQDNRARNDQSVGQYKIWLITLSIAVAILTALVIATIGLVCYVLISQQTEQLQQEISQLQGRLDTHLTNEITSTTYTRWGSNVCPSNATLVYNGITGRSHDKDNDNDNDNENGGGSNYQCMPMGNNVQYNSETTTSTYGGSIMSATEYRTSLRSGGHDVPCAVCFVTSRSTVLMIPARYECLDSTWTKEYDGYLMTSPSGHYRSTYECVDRSLDVIDGTMGTGTYRAYFYHVQTVCSSDYGLPCLPYQSSILQCVVCTK</sequence>
<name>Q9GV99_SUBDO</name>
<dbReference type="EMBL" id="AJ272012">
    <property type="protein sequence ID" value="CAC03736.1"/>
    <property type="molecule type" value="mRNA"/>
</dbReference>
<reference evidence="4" key="1">
    <citation type="journal article" date="2000" name="Eur. J. Biochem.">
        <title>Expression of silicatein and collagen genes in the marine sponge Suberites domuncula is controlled by silicate and myotrophin.</title>
        <authorList>
            <person name="Krasko A."/>
            <person name="Lorenz B."/>
            <person name="Batel R."/>
            <person name="Schroder H.C."/>
            <person name="Muller I.M."/>
            <person name="Muller W.E."/>
        </authorList>
    </citation>
    <scope>NUCLEOTIDE SEQUENCE</scope>
</reference>
<dbReference type="GO" id="GO:0005615">
    <property type="term" value="C:extracellular space"/>
    <property type="evidence" value="ECO:0007669"/>
    <property type="project" value="TreeGrafter"/>
</dbReference>
<accession>Q9GV99</accession>
<evidence type="ECO:0000313" key="4">
    <source>
        <dbReference type="EMBL" id="CAC03736.1"/>
    </source>
</evidence>
<dbReference type="GO" id="GO:0005581">
    <property type="term" value="C:collagen trimer"/>
    <property type="evidence" value="ECO:0007669"/>
    <property type="project" value="UniProtKB-KW"/>
</dbReference>
<organism evidence="4">
    <name type="scientific">Suberites domuncula</name>
    <name type="common">Sponge</name>
    <dbReference type="NCBI Taxonomy" id="55567"/>
    <lineage>
        <taxon>Eukaryota</taxon>
        <taxon>Metazoa</taxon>
        <taxon>Porifera</taxon>
        <taxon>Demospongiae</taxon>
        <taxon>Heteroscleromorpha</taxon>
        <taxon>Suberitida</taxon>
        <taxon>Suberitidae</taxon>
        <taxon>Suberites</taxon>
    </lineage>
</organism>
<protein>
    <submittedName>
        <fullName evidence="4">Collagen protein</fullName>
    </submittedName>
</protein>
<keyword evidence="3" id="KW-0812">Transmembrane</keyword>
<proteinExistence type="evidence at transcript level"/>
<evidence type="ECO:0000256" key="1">
    <source>
        <dbReference type="SAM" id="Coils"/>
    </source>
</evidence>
<gene>
    <name evidence="4" type="primary">coll2</name>
</gene>
<keyword evidence="3" id="KW-1133">Transmembrane helix</keyword>
<dbReference type="PANTHER" id="PTHR24024">
    <property type="entry name" value="PULMONARY SURFACTANT-ASSOCIATED PROTEIN A"/>
    <property type="match status" value="1"/>
</dbReference>
<feature type="coiled-coil region" evidence="1">
    <location>
        <begin position="78"/>
        <end position="105"/>
    </location>
</feature>
<dbReference type="AlphaFoldDB" id="Q9GV99"/>
<keyword evidence="3" id="KW-0472">Membrane</keyword>
<feature type="region of interest" description="Disordered" evidence="2">
    <location>
        <begin position="131"/>
        <end position="153"/>
    </location>
</feature>
<dbReference type="PANTHER" id="PTHR24024:SF18">
    <property type="entry name" value="SHORT-CHAIN COLLAGEN C4-LIKE"/>
    <property type="match status" value="1"/>
</dbReference>
<evidence type="ECO:0000256" key="3">
    <source>
        <dbReference type="SAM" id="Phobius"/>
    </source>
</evidence>
<dbReference type="InterPro" id="IPR051077">
    <property type="entry name" value="Ca-dependent_lectin"/>
</dbReference>